<sequence>MSDESLAPYPLTTAVSGSGPAVLLVPAAAGTIEDSFDPLPTLLSETRTVVAPEYPGSAGEPIDGRALTLDNLADAYVAAAVAAGQESFTVVGHSLGAAVAVRAAVRHPERVKGLVLTAGFAAPDQRMKIVISLAFDCLARRDFRGYARLMVLSCVGASLVNMLPPGEVYRALGELAELAWPGSEEYYSLLRTVDVTEDLARIDVPTLVIATTEDTFVSPANSRFLADSIPGAEYTEVAAGHLINIVHTEPWNELIAKFFAEHNI</sequence>
<dbReference type="GO" id="GO:0003824">
    <property type="term" value="F:catalytic activity"/>
    <property type="evidence" value="ECO:0007669"/>
    <property type="project" value="UniProtKB-ARBA"/>
</dbReference>
<name>A0A918ZEI7_9ACTN</name>
<dbReference type="Gene3D" id="3.40.50.1820">
    <property type="entry name" value="alpha/beta hydrolase"/>
    <property type="match status" value="1"/>
</dbReference>
<organism evidence="2 3">
    <name type="scientific">Streptomyces capitiformicae</name>
    <dbReference type="NCBI Taxonomy" id="2014920"/>
    <lineage>
        <taxon>Bacteria</taxon>
        <taxon>Bacillati</taxon>
        <taxon>Actinomycetota</taxon>
        <taxon>Actinomycetes</taxon>
        <taxon>Kitasatosporales</taxon>
        <taxon>Streptomycetaceae</taxon>
        <taxon>Streptomyces</taxon>
    </lineage>
</organism>
<reference evidence="2" key="2">
    <citation type="submission" date="2020-09" db="EMBL/GenBank/DDBJ databases">
        <authorList>
            <person name="Sun Q."/>
            <person name="Zhou Y."/>
        </authorList>
    </citation>
    <scope>NUCLEOTIDE SEQUENCE</scope>
    <source>
        <strain evidence="2">CGMCC 4.7403</strain>
    </source>
</reference>
<dbReference type="RefSeq" id="WP_189786398.1">
    <property type="nucleotide sequence ID" value="NZ_BNAT01000032.1"/>
</dbReference>
<comment type="caution">
    <text evidence="2">The sequence shown here is derived from an EMBL/GenBank/DDBJ whole genome shotgun (WGS) entry which is preliminary data.</text>
</comment>
<dbReference type="InterPro" id="IPR000073">
    <property type="entry name" value="AB_hydrolase_1"/>
</dbReference>
<keyword evidence="3" id="KW-1185">Reference proteome</keyword>
<dbReference type="EMBL" id="BNAT01000032">
    <property type="protein sequence ID" value="GHE48291.1"/>
    <property type="molecule type" value="Genomic_DNA"/>
</dbReference>
<evidence type="ECO:0000259" key="1">
    <source>
        <dbReference type="Pfam" id="PF00561"/>
    </source>
</evidence>
<dbReference type="InterPro" id="IPR029058">
    <property type="entry name" value="AB_hydrolase_fold"/>
</dbReference>
<dbReference type="SUPFAM" id="SSF53474">
    <property type="entry name" value="alpha/beta-Hydrolases"/>
    <property type="match status" value="1"/>
</dbReference>
<gene>
    <name evidence="2" type="ORF">GCM10017771_69390</name>
</gene>
<feature type="domain" description="AB hydrolase-1" evidence="1">
    <location>
        <begin position="20"/>
        <end position="247"/>
    </location>
</feature>
<dbReference type="Pfam" id="PF00561">
    <property type="entry name" value="Abhydrolase_1"/>
    <property type="match status" value="1"/>
</dbReference>
<proteinExistence type="predicted"/>
<dbReference type="PANTHER" id="PTHR43798">
    <property type="entry name" value="MONOACYLGLYCEROL LIPASE"/>
    <property type="match status" value="1"/>
</dbReference>
<accession>A0A918ZEI7</accession>
<reference evidence="2" key="1">
    <citation type="journal article" date="2014" name="Int. J. Syst. Evol. Microbiol.">
        <title>Complete genome sequence of Corynebacterium casei LMG S-19264T (=DSM 44701T), isolated from a smear-ripened cheese.</title>
        <authorList>
            <consortium name="US DOE Joint Genome Institute (JGI-PGF)"/>
            <person name="Walter F."/>
            <person name="Albersmeier A."/>
            <person name="Kalinowski J."/>
            <person name="Ruckert C."/>
        </authorList>
    </citation>
    <scope>NUCLEOTIDE SEQUENCE</scope>
    <source>
        <strain evidence="2">CGMCC 4.7403</strain>
    </source>
</reference>
<evidence type="ECO:0000313" key="3">
    <source>
        <dbReference type="Proteomes" id="UP000603227"/>
    </source>
</evidence>
<protein>
    <recommendedName>
        <fullName evidence="1">AB hydrolase-1 domain-containing protein</fullName>
    </recommendedName>
</protein>
<dbReference type="Proteomes" id="UP000603227">
    <property type="component" value="Unassembled WGS sequence"/>
</dbReference>
<dbReference type="AlphaFoldDB" id="A0A918ZEI7"/>
<evidence type="ECO:0000313" key="2">
    <source>
        <dbReference type="EMBL" id="GHE48291.1"/>
    </source>
</evidence>
<dbReference type="PRINTS" id="PR00111">
    <property type="entry name" value="ABHYDROLASE"/>
</dbReference>
<dbReference type="InterPro" id="IPR050266">
    <property type="entry name" value="AB_hydrolase_sf"/>
</dbReference>